<protein>
    <recommendedName>
        <fullName evidence="1">DUF5615 domain-containing protein</fullName>
    </recommendedName>
</protein>
<dbReference type="Pfam" id="PF18480">
    <property type="entry name" value="DUF5615"/>
    <property type="match status" value="1"/>
</dbReference>
<proteinExistence type="predicted"/>
<dbReference type="AlphaFoldDB" id="A0A1F7RI43"/>
<dbReference type="Proteomes" id="UP000179266">
    <property type="component" value="Unassembled WGS sequence"/>
</dbReference>
<organism evidence="2 3">
    <name type="scientific">Candidatus Schekmanbacteria bacterium RBG_13_48_7</name>
    <dbReference type="NCBI Taxonomy" id="1817878"/>
    <lineage>
        <taxon>Bacteria</taxon>
        <taxon>Candidatus Schekmaniibacteriota</taxon>
    </lineage>
</organism>
<evidence type="ECO:0000313" key="3">
    <source>
        <dbReference type="Proteomes" id="UP000179266"/>
    </source>
</evidence>
<evidence type="ECO:0000259" key="1">
    <source>
        <dbReference type="Pfam" id="PF18480"/>
    </source>
</evidence>
<accession>A0A1F7RI43</accession>
<gene>
    <name evidence="2" type="ORF">A2161_22480</name>
</gene>
<dbReference type="InterPro" id="IPR041049">
    <property type="entry name" value="DUF5615"/>
</dbReference>
<reference evidence="2 3" key="1">
    <citation type="journal article" date="2016" name="Nat. Commun.">
        <title>Thousands of microbial genomes shed light on interconnected biogeochemical processes in an aquifer system.</title>
        <authorList>
            <person name="Anantharaman K."/>
            <person name="Brown C.T."/>
            <person name="Hug L.A."/>
            <person name="Sharon I."/>
            <person name="Castelle C.J."/>
            <person name="Probst A.J."/>
            <person name="Thomas B.C."/>
            <person name="Singh A."/>
            <person name="Wilkins M.J."/>
            <person name="Karaoz U."/>
            <person name="Brodie E.L."/>
            <person name="Williams K.H."/>
            <person name="Hubbard S.S."/>
            <person name="Banfield J.F."/>
        </authorList>
    </citation>
    <scope>NUCLEOTIDE SEQUENCE [LARGE SCALE GENOMIC DNA]</scope>
</reference>
<comment type="caution">
    <text evidence="2">The sequence shown here is derived from an EMBL/GenBank/DDBJ whole genome shotgun (WGS) entry which is preliminary data.</text>
</comment>
<evidence type="ECO:0000313" key="2">
    <source>
        <dbReference type="EMBL" id="OGL41255.1"/>
    </source>
</evidence>
<sequence>MKYYLDEDLSPKIAEILRKLGIDVLSAHEIGMLMASDQEHLEAASREKRCVVTRNRNDFIKLTLLFFNDRKPHFGVLIVPHRIPGDQFARIARLLHKYAARHPGGMQNYTIDFLPTK</sequence>
<name>A0A1F7RI43_9BACT</name>
<dbReference type="EMBL" id="MGDD01000350">
    <property type="protein sequence ID" value="OGL41255.1"/>
    <property type="molecule type" value="Genomic_DNA"/>
</dbReference>
<feature type="domain" description="DUF5615" evidence="1">
    <location>
        <begin position="1"/>
        <end position="93"/>
    </location>
</feature>